<dbReference type="Gene3D" id="2.40.170.20">
    <property type="entry name" value="TonB-dependent receptor, beta-barrel domain"/>
    <property type="match status" value="1"/>
</dbReference>
<sequence>MTWHPDDQMTWGAQISRGYNAGGGGISFAIPIVNYKYGLEYVWTAELFGRQKWAVGKIRTTQNLFHSRYRNMQLPFDLTPENTHDEAFVVRNAPRV</sequence>
<gene>
    <name evidence="4" type="ORF">C0V82_20355</name>
</gene>
<keyword evidence="2" id="KW-0472">Membrane</keyword>
<dbReference type="KEGG" id="ncb:C0V82_20355"/>
<dbReference type="OrthoDB" id="8538693at2"/>
<organism evidence="4 5">
    <name type="scientific">Niveispirillum cyanobacteriorum</name>
    <dbReference type="NCBI Taxonomy" id="1612173"/>
    <lineage>
        <taxon>Bacteria</taxon>
        <taxon>Pseudomonadati</taxon>
        <taxon>Pseudomonadota</taxon>
        <taxon>Alphaproteobacteria</taxon>
        <taxon>Rhodospirillales</taxon>
        <taxon>Azospirillaceae</taxon>
        <taxon>Niveispirillum</taxon>
    </lineage>
</organism>
<evidence type="ECO:0000313" key="5">
    <source>
        <dbReference type="Proteomes" id="UP000234752"/>
    </source>
</evidence>
<dbReference type="InterPro" id="IPR036942">
    <property type="entry name" value="Beta-barrel_TonB_sf"/>
</dbReference>
<comment type="subcellular location">
    <subcellularLocation>
        <location evidence="1">Cell outer membrane</location>
    </subcellularLocation>
</comment>
<reference evidence="4 5" key="1">
    <citation type="submission" date="2017-12" db="EMBL/GenBank/DDBJ databases">
        <title>Genomes of bacteria within cyanobacterial aggregates.</title>
        <authorList>
            <person name="Cai H."/>
        </authorList>
    </citation>
    <scope>NUCLEOTIDE SEQUENCE [LARGE SCALE GENOMIC DNA]</scope>
    <source>
        <strain evidence="4 5">TH16</strain>
    </source>
</reference>
<evidence type="ECO:0000256" key="1">
    <source>
        <dbReference type="ARBA" id="ARBA00004442"/>
    </source>
</evidence>
<keyword evidence="5" id="KW-1185">Reference proteome</keyword>
<name>A0A2K9NHX0_9PROT</name>
<proteinExistence type="predicted"/>
<evidence type="ECO:0000313" key="4">
    <source>
        <dbReference type="EMBL" id="AUN32673.1"/>
    </source>
</evidence>
<dbReference type="EMBL" id="CP025612">
    <property type="protein sequence ID" value="AUN32673.1"/>
    <property type="molecule type" value="Genomic_DNA"/>
</dbReference>
<dbReference type="SUPFAM" id="SSF56935">
    <property type="entry name" value="Porins"/>
    <property type="match status" value="1"/>
</dbReference>
<dbReference type="Proteomes" id="UP000234752">
    <property type="component" value="Chromosome eg_2"/>
</dbReference>
<evidence type="ECO:0000256" key="2">
    <source>
        <dbReference type="ARBA" id="ARBA00023136"/>
    </source>
</evidence>
<dbReference type="GO" id="GO:0009279">
    <property type="term" value="C:cell outer membrane"/>
    <property type="evidence" value="ECO:0007669"/>
    <property type="project" value="UniProtKB-SubCell"/>
</dbReference>
<evidence type="ECO:0000256" key="3">
    <source>
        <dbReference type="ARBA" id="ARBA00023237"/>
    </source>
</evidence>
<protein>
    <submittedName>
        <fullName evidence="4">Uncharacterized protein</fullName>
    </submittedName>
</protein>
<keyword evidence="3" id="KW-0998">Cell outer membrane</keyword>
<accession>A0A2K9NHX0</accession>
<dbReference type="RefSeq" id="WP_102114206.1">
    <property type="nucleotide sequence ID" value="NZ_CP025612.1"/>
</dbReference>
<dbReference type="AlphaFoldDB" id="A0A2K9NHX0"/>